<evidence type="ECO:0000259" key="5">
    <source>
        <dbReference type="PROSITE" id="PS50893"/>
    </source>
</evidence>
<keyword evidence="2" id="KW-0813">Transport</keyword>
<evidence type="ECO:0000256" key="1">
    <source>
        <dbReference type="ARBA" id="ARBA00005417"/>
    </source>
</evidence>
<reference evidence="6 7" key="1">
    <citation type="journal article" date="2011" name="Stand. Genomic Sci.">
        <title>Non-contiguous finished genome sequence and contextual data of the filamentous soil bacterium Ktedonobacter racemifer type strain (SOSP1-21).</title>
        <authorList>
            <person name="Chang Y.J."/>
            <person name="Land M."/>
            <person name="Hauser L."/>
            <person name="Chertkov O."/>
            <person name="Del Rio T.G."/>
            <person name="Nolan M."/>
            <person name="Copeland A."/>
            <person name="Tice H."/>
            <person name="Cheng J.F."/>
            <person name="Lucas S."/>
            <person name="Han C."/>
            <person name="Goodwin L."/>
            <person name="Pitluck S."/>
            <person name="Ivanova N."/>
            <person name="Ovchinikova G."/>
            <person name="Pati A."/>
            <person name="Chen A."/>
            <person name="Palaniappan K."/>
            <person name="Mavromatis K."/>
            <person name="Liolios K."/>
            <person name="Brettin T."/>
            <person name="Fiebig A."/>
            <person name="Rohde M."/>
            <person name="Abt B."/>
            <person name="Goker M."/>
            <person name="Detter J.C."/>
            <person name="Woyke T."/>
            <person name="Bristow J."/>
            <person name="Eisen J.A."/>
            <person name="Markowitz V."/>
            <person name="Hugenholtz P."/>
            <person name="Kyrpides N.C."/>
            <person name="Klenk H.P."/>
            <person name="Lapidus A."/>
        </authorList>
    </citation>
    <scope>NUCLEOTIDE SEQUENCE [LARGE SCALE GENOMIC DNA]</scope>
    <source>
        <strain evidence="7">DSM 44963</strain>
    </source>
</reference>
<keyword evidence="3" id="KW-0547">Nucleotide-binding</keyword>
<evidence type="ECO:0000256" key="2">
    <source>
        <dbReference type="ARBA" id="ARBA00022448"/>
    </source>
</evidence>
<evidence type="ECO:0000256" key="3">
    <source>
        <dbReference type="ARBA" id="ARBA00022741"/>
    </source>
</evidence>
<dbReference type="InterPro" id="IPR017871">
    <property type="entry name" value="ABC_transporter-like_CS"/>
</dbReference>
<dbReference type="TCDB" id="3.A.1.148.3">
    <property type="family name" value="the atp-binding cassette (abc) superfamily"/>
</dbReference>
<dbReference type="EMBL" id="ADVG01000003">
    <property type="protein sequence ID" value="EFH83605.1"/>
    <property type="molecule type" value="Genomic_DNA"/>
</dbReference>
<evidence type="ECO:0000313" key="6">
    <source>
        <dbReference type="EMBL" id="EFH83605.1"/>
    </source>
</evidence>
<dbReference type="InterPro" id="IPR003439">
    <property type="entry name" value="ABC_transporter-like_ATP-bd"/>
</dbReference>
<gene>
    <name evidence="6" type="ORF">Krac_4592</name>
</gene>
<dbReference type="InterPro" id="IPR027417">
    <property type="entry name" value="P-loop_NTPase"/>
</dbReference>
<dbReference type="SMART" id="SM00382">
    <property type="entry name" value="AAA"/>
    <property type="match status" value="1"/>
</dbReference>
<dbReference type="GO" id="GO:0005524">
    <property type="term" value="F:ATP binding"/>
    <property type="evidence" value="ECO:0007669"/>
    <property type="project" value="UniProtKB-KW"/>
</dbReference>
<proteinExistence type="inferred from homology"/>
<dbReference type="PROSITE" id="PS00211">
    <property type="entry name" value="ABC_TRANSPORTER_1"/>
    <property type="match status" value="1"/>
</dbReference>
<dbReference type="InterPro" id="IPR003593">
    <property type="entry name" value="AAA+_ATPase"/>
</dbReference>
<dbReference type="Pfam" id="PF00005">
    <property type="entry name" value="ABC_tran"/>
    <property type="match status" value="1"/>
</dbReference>
<dbReference type="GO" id="GO:0016887">
    <property type="term" value="F:ATP hydrolysis activity"/>
    <property type="evidence" value="ECO:0007669"/>
    <property type="project" value="InterPro"/>
</dbReference>
<dbReference type="Proteomes" id="UP000004508">
    <property type="component" value="Unassembled WGS sequence"/>
</dbReference>
<dbReference type="InParanoid" id="D6TT54"/>
<comment type="caution">
    <text evidence="6">The sequence shown here is derived from an EMBL/GenBank/DDBJ whole genome shotgun (WGS) entry which is preliminary data.</text>
</comment>
<dbReference type="PROSITE" id="PS50893">
    <property type="entry name" value="ABC_TRANSPORTER_2"/>
    <property type="match status" value="1"/>
</dbReference>
<dbReference type="PANTHER" id="PTHR43335">
    <property type="entry name" value="ABC TRANSPORTER, ATP-BINDING PROTEIN"/>
    <property type="match status" value="1"/>
</dbReference>
<accession>D6TT54</accession>
<feature type="domain" description="ABC transporter" evidence="5">
    <location>
        <begin position="3"/>
        <end position="235"/>
    </location>
</feature>
<protein>
    <submittedName>
        <fullName evidence="6">ABC transporter related protein</fullName>
    </submittedName>
</protein>
<dbReference type="OrthoDB" id="9775135at2"/>
<evidence type="ECO:0000256" key="4">
    <source>
        <dbReference type="ARBA" id="ARBA00022840"/>
    </source>
</evidence>
<comment type="similarity">
    <text evidence="1">Belongs to the ABC transporter superfamily.</text>
</comment>
<name>D6TT54_KTERA</name>
<dbReference type="STRING" id="485913.Krac_4592"/>
<evidence type="ECO:0000313" key="7">
    <source>
        <dbReference type="Proteomes" id="UP000004508"/>
    </source>
</evidence>
<dbReference type="SUPFAM" id="SSF52540">
    <property type="entry name" value="P-loop containing nucleoside triphosphate hydrolases"/>
    <property type="match status" value="1"/>
</dbReference>
<sequence length="300" mass="32961">MNIEINHLTKIYRGNVQALSDLSLVIPQGMFGLVGPNGAGKTTLMRILVGILHPTSGTVQIGQYDGTREQGRAAIKRILGYVPQELGMYPDLSAREFLDYVGVLKGLKDRKPRRLRVEQLLETVALSTVAWRKVKTFSGGMKRRLGIAQALINDPQILIVDEPTAGLDPEERIRFRNLLSDLGSNRTVLLSTHIVEDIAQTCQNIAVMKSGQVLFQGTVAQMLEATREKVWLLTTPGPRPEGNFTIVSALNMGANVQYRVVGDLSPRVGAVPTEPGLEDGYVWLMHTDPRQSTEAHASSI</sequence>
<keyword evidence="7" id="KW-1185">Reference proteome</keyword>
<organism evidence="6 7">
    <name type="scientific">Ktedonobacter racemifer DSM 44963</name>
    <dbReference type="NCBI Taxonomy" id="485913"/>
    <lineage>
        <taxon>Bacteria</taxon>
        <taxon>Bacillati</taxon>
        <taxon>Chloroflexota</taxon>
        <taxon>Ktedonobacteria</taxon>
        <taxon>Ktedonobacterales</taxon>
        <taxon>Ktedonobacteraceae</taxon>
        <taxon>Ktedonobacter</taxon>
    </lineage>
</organism>
<dbReference type="Gene3D" id="3.40.50.300">
    <property type="entry name" value="P-loop containing nucleotide triphosphate hydrolases"/>
    <property type="match status" value="1"/>
</dbReference>
<dbReference type="AlphaFoldDB" id="D6TT54"/>
<dbReference type="RefSeq" id="WP_007914418.1">
    <property type="nucleotide sequence ID" value="NZ_ADVG01000003.1"/>
</dbReference>
<keyword evidence="4" id="KW-0067">ATP-binding</keyword>
<dbReference type="CDD" id="cd03264">
    <property type="entry name" value="ABC_drug_resistance_like"/>
    <property type="match status" value="1"/>
</dbReference>
<dbReference type="PANTHER" id="PTHR43335:SF2">
    <property type="entry name" value="ABC TRANSPORTER, ATP-BINDING PROTEIN"/>
    <property type="match status" value="1"/>
</dbReference>
<dbReference type="eggNOG" id="COG1131">
    <property type="taxonomic scope" value="Bacteria"/>
</dbReference>